<accession>A0A544TPK9</accession>
<dbReference type="InterPro" id="IPR009050">
    <property type="entry name" value="Globin-like_sf"/>
</dbReference>
<dbReference type="GO" id="GO:0007165">
    <property type="term" value="P:signal transduction"/>
    <property type="evidence" value="ECO:0007669"/>
    <property type="project" value="UniProtKB-KW"/>
</dbReference>
<dbReference type="GO" id="GO:0016020">
    <property type="term" value="C:membrane"/>
    <property type="evidence" value="ECO:0007669"/>
    <property type="project" value="InterPro"/>
</dbReference>
<feature type="domain" description="Methyl-accepting transducer" evidence="3">
    <location>
        <begin position="209"/>
        <end position="415"/>
    </location>
</feature>
<dbReference type="Gene3D" id="1.10.287.950">
    <property type="entry name" value="Methyl-accepting chemotaxis protein"/>
    <property type="match status" value="1"/>
</dbReference>
<evidence type="ECO:0000313" key="4">
    <source>
        <dbReference type="EMBL" id="TQR19359.1"/>
    </source>
</evidence>
<dbReference type="Pfam" id="PF00015">
    <property type="entry name" value="MCPsignal"/>
    <property type="match status" value="1"/>
</dbReference>
<evidence type="ECO:0000256" key="2">
    <source>
        <dbReference type="PROSITE-ProRule" id="PRU00284"/>
    </source>
</evidence>
<dbReference type="Gene3D" id="1.10.490.10">
    <property type="entry name" value="Globins"/>
    <property type="match status" value="1"/>
</dbReference>
<dbReference type="GO" id="GO:0019825">
    <property type="term" value="F:oxygen binding"/>
    <property type="evidence" value="ECO:0007669"/>
    <property type="project" value="InterPro"/>
</dbReference>
<keyword evidence="5" id="KW-1185">Reference proteome</keyword>
<dbReference type="AlphaFoldDB" id="A0A544TPK9"/>
<evidence type="ECO:0000259" key="3">
    <source>
        <dbReference type="PROSITE" id="PS50111"/>
    </source>
</evidence>
<dbReference type="GO" id="GO:0020037">
    <property type="term" value="F:heme binding"/>
    <property type="evidence" value="ECO:0007669"/>
    <property type="project" value="InterPro"/>
</dbReference>
<dbReference type="InterPro" id="IPR044398">
    <property type="entry name" value="Globin-sensor_dom"/>
</dbReference>
<reference evidence="4 5" key="1">
    <citation type="submission" date="2019-06" db="EMBL/GenBank/DDBJ databases">
        <title>Psychrobacillus vulpis sp. nov., a new species isolated from feces of a red fox that inhabits in The Tablas de Daimiel Natural Park, Albacete, Spain.</title>
        <authorList>
            <person name="Rodriguez M."/>
            <person name="Reina J.C."/>
            <person name="Bejar V."/>
            <person name="Llamas I."/>
        </authorList>
    </citation>
    <scope>NUCLEOTIDE SEQUENCE [LARGE SCALE GENOMIC DNA]</scope>
    <source>
        <strain evidence="4 5">Z8</strain>
    </source>
</reference>
<dbReference type="Pfam" id="PF11563">
    <property type="entry name" value="Protoglobin"/>
    <property type="match status" value="1"/>
</dbReference>
<dbReference type="PROSITE" id="PS50111">
    <property type="entry name" value="CHEMOTAXIS_TRANSDUC_2"/>
    <property type="match status" value="1"/>
</dbReference>
<protein>
    <recommendedName>
        <fullName evidence="3">Methyl-accepting transducer domain-containing protein</fullName>
    </recommendedName>
</protein>
<dbReference type="InterPro" id="IPR004089">
    <property type="entry name" value="MCPsignal_dom"/>
</dbReference>
<gene>
    <name evidence="4" type="ORF">FG384_13095</name>
</gene>
<proteinExistence type="predicted"/>
<keyword evidence="1 2" id="KW-0807">Transducer</keyword>
<sequence length="428" mass="47764">MFIKKRENAIMNLGESFEVKLEITEAEIEEQLRLIHFTKDDLLSLKQMEQLMVGHIPNAVHSFYDSIMENSKIVAIINKTSSRERLEQTLIRHIAEWFSGIIDDEYINKRKKVAKIHVHIGLETKWYLAACQNLQFSLIKNILLKGLPKEKEITYIEAISKIMNYEQQLVVEEYDRYAAEQANEKEESIKRNIKETLGSIVTILEIQSSETTSSVEELIVATKEVNEDVSNGIEVSNRTIATAENGKQTIQTLMINTKEIYDKTTSMSGIIENLNQSSEEILNVVKIVKDIATKTNLLAINSAIEAARAGEYGKGFAVVANEVRKLAEQTRNSVEQIDQLVGVSTGAQKEVVKAIQIVQQLANLGLTESEQTALAFTNISAMIQEVAAESKAVGSEIKGLTIAVESIGDASIHILESAKLLDDTIKKI</sequence>
<dbReference type="RefSeq" id="WP_142643056.1">
    <property type="nucleotide sequence ID" value="NZ_VDGI01000014.1"/>
</dbReference>
<evidence type="ECO:0000256" key="1">
    <source>
        <dbReference type="ARBA" id="ARBA00023224"/>
    </source>
</evidence>
<dbReference type="SUPFAM" id="SSF46458">
    <property type="entry name" value="Globin-like"/>
    <property type="match status" value="1"/>
</dbReference>
<dbReference type="InterPro" id="IPR012292">
    <property type="entry name" value="Globin/Proto"/>
</dbReference>
<dbReference type="OrthoDB" id="266313at2"/>
<dbReference type="SMART" id="SM00283">
    <property type="entry name" value="MA"/>
    <property type="match status" value="1"/>
</dbReference>
<dbReference type="CDD" id="cd01068">
    <property type="entry name" value="globin_sensor"/>
    <property type="match status" value="1"/>
</dbReference>
<dbReference type="EMBL" id="VDGI01000014">
    <property type="protein sequence ID" value="TQR19359.1"/>
    <property type="molecule type" value="Genomic_DNA"/>
</dbReference>
<dbReference type="SUPFAM" id="SSF58104">
    <property type="entry name" value="Methyl-accepting chemotaxis protein (MCP) signaling domain"/>
    <property type="match status" value="1"/>
</dbReference>
<dbReference type="Proteomes" id="UP000316626">
    <property type="component" value="Unassembled WGS sequence"/>
</dbReference>
<dbReference type="InterPro" id="IPR039379">
    <property type="entry name" value="Protoglobin_sensor_dom"/>
</dbReference>
<evidence type="ECO:0000313" key="5">
    <source>
        <dbReference type="Proteomes" id="UP000316626"/>
    </source>
</evidence>
<dbReference type="PANTHER" id="PTHR32089:SF112">
    <property type="entry name" value="LYSOZYME-LIKE PROTEIN-RELATED"/>
    <property type="match status" value="1"/>
</dbReference>
<dbReference type="PANTHER" id="PTHR32089">
    <property type="entry name" value="METHYL-ACCEPTING CHEMOTAXIS PROTEIN MCPB"/>
    <property type="match status" value="1"/>
</dbReference>
<organism evidence="4 5">
    <name type="scientific">Psychrobacillus vulpis</name>
    <dbReference type="NCBI Taxonomy" id="2325572"/>
    <lineage>
        <taxon>Bacteria</taxon>
        <taxon>Bacillati</taxon>
        <taxon>Bacillota</taxon>
        <taxon>Bacilli</taxon>
        <taxon>Bacillales</taxon>
        <taxon>Bacillaceae</taxon>
        <taxon>Psychrobacillus</taxon>
    </lineage>
</organism>
<name>A0A544TPK9_9BACI</name>
<comment type="caution">
    <text evidence="4">The sequence shown here is derived from an EMBL/GenBank/DDBJ whole genome shotgun (WGS) entry which is preliminary data.</text>
</comment>